<dbReference type="Proteomes" id="UP000186817">
    <property type="component" value="Unassembled WGS sequence"/>
</dbReference>
<dbReference type="InterPro" id="IPR011990">
    <property type="entry name" value="TPR-like_helical_dom_sf"/>
</dbReference>
<evidence type="ECO:0000256" key="1">
    <source>
        <dbReference type="SAM" id="MobiDB-lite"/>
    </source>
</evidence>
<feature type="region of interest" description="Disordered" evidence="1">
    <location>
        <begin position="893"/>
        <end position="913"/>
    </location>
</feature>
<feature type="region of interest" description="Disordered" evidence="1">
    <location>
        <begin position="937"/>
        <end position="957"/>
    </location>
</feature>
<comment type="caution">
    <text evidence="2">The sequence shown here is derived from an EMBL/GenBank/DDBJ whole genome shotgun (WGS) entry which is preliminary data.</text>
</comment>
<feature type="region of interest" description="Disordered" evidence="1">
    <location>
        <begin position="129"/>
        <end position="162"/>
    </location>
</feature>
<reference evidence="2 3" key="1">
    <citation type="submission" date="2016-02" db="EMBL/GenBank/DDBJ databases">
        <title>Genome analysis of coral dinoflagellate symbionts highlights evolutionary adaptations to a symbiotic lifestyle.</title>
        <authorList>
            <person name="Aranda M."/>
            <person name="Li Y."/>
            <person name="Liew Y.J."/>
            <person name="Baumgarten S."/>
            <person name="Simakov O."/>
            <person name="Wilson M."/>
            <person name="Piel J."/>
            <person name="Ashoor H."/>
            <person name="Bougouffa S."/>
            <person name="Bajic V.B."/>
            <person name="Ryu T."/>
            <person name="Ravasi T."/>
            <person name="Bayer T."/>
            <person name="Micklem G."/>
            <person name="Kim H."/>
            <person name="Bhak J."/>
            <person name="Lajeunesse T.C."/>
            <person name="Voolstra C.R."/>
        </authorList>
    </citation>
    <scope>NUCLEOTIDE SEQUENCE [LARGE SCALE GENOMIC DNA]</scope>
    <source>
        <strain evidence="2 3">CCMP2467</strain>
    </source>
</reference>
<proteinExistence type="predicted"/>
<protein>
    <recommendedName>
        <fullName evidence="4">Nephrocystin-3</fullName>
    </recommendedName>
</protein>
<evidence type="ECO:0008006" key="4">
    <source>
        <dbReference type="Google" id="ProtNLM"/>
    </source>
</evidence>
<keyword evidence="3" id="KW-1185">Reference proteome</keyword>
<organism evidence="2 3">
    <name type="scientific">Symbiodinium microadriaticum</name>
    <name type="common">Dinoflagellate</name>
    <name type="synonym">Zooxanthella microadriatica</name>
    <dbReference type="NCBI Taxonomy" id="2951"/>
    <lineage>
        <taxon>Eukaryota</taxon>
        <taxon>Sar</taxon>
        <taxon>Alveolata</taxon>
        <taxon>Dinophyceae</taxon>
        <taxon>Suessiales</taxon>
        <taxon>Symbiodiniaceae</taxon>
        <taxon>Symbiodinium</taxon>
    </lineage>
</organism>
<accession>A0A1Q9C3A2</accession>
<evidence type="ECO:0000313" key="2">
    <source>
        <dbReference type="EMBL" id="OLP77397.1"/>
    </source>
</evidence>
<name>A0A1Q9C3A2_SYMMI</name>
<evidence type="ECO:0000313" key="3">
    <source>
        <dbReference type="Proteomes" id="UP000186817"/>
    </source>
</evidence>
<gene>
    <name evidence="2" type="ORF">AK812_SmicGene42542</name>
</gene>
<dbReference type="AlphaFoldDB" id="A0A1Q9C3A2"/>
<dbReference type="EMBL" id="LSRX01001775">
    <property type="protein sequence ID" value="OLP77397.1"/>
    <property type="molecule type" value="Genomic_DNA"/>
</dbReference>
<dbReference type="OrthoDB" id="415500at2759"/>
<dbReference type="Gene3D" id="1.25.40.10">
    <property type="entry name" value="Tetratricopeptide repeat domain"/>
    <property type="match status" value="1"/>
</dbReference>
<feature type="compositionally biased region" description="Polar residues" evidence="1">
    <location>
        <begin position="943"/>
        <end position="957"/>
    </location>
</feature>
<sequence length="1100" mass="119735">MFFSCVHGDLKLKQIVLEFMVSAGMCTEHCSFAGIAIQTYINLFLLDGYFPSIRAQSKAVINPALPEENDEDEDDDDYNNDCNGDVDGDPHVEEEDGEALRFRDTFCPEYRRSSWAFRVLGLALLGPPGEEGDGGPASRESAPFSQGTAAMGCQHSASKRDEELATMSHDTYVTHHSQQSRNSRNSYCSVTSLTGPPMLSPKSGISTWGKRVSKAGDRILQIHCAPKEDYNDGIDMNTADTQYNLEAGAYGKEMGGKGGLYDFAGTALWNPRLAASLGDSILAVQFHYTTKGNFYAICNAAFVTPELWSALKAPDGGVHAIAKEPDQLGKKQMVQDLVSEISHTDSSILAALRIVCPDEVARLALQTSCLQLAAAKSEQRLRLILEARQSALGNDHPETLVANNVPWLREAQDLAALIVAQGRLQEAEPLYRNCLQAAIDAALGDFAEAEQLGRSMTKWRSNENASCGLSDLNFSLGGRSITRGKVVSEHGAIACLHACRQPTVCNEATAVNLISYPDQAEQILQRVVRGITGELGPQHPETLSAVASLAAVMEVLGKAQAGLQTMLNRPVNVVALAPGAYISQAFGRYLVPMCAMAASGEMAALWKKALTEHDVTVVNTFLQISEACPRQRRRSRTVPATAEDAFEEFPEIVESVCGGSESGFLSDGFARQQSEKEVIEGPWLPSKAASTSTPRLLHGATPDLWEWDAMLYDLQMQDDVAQQKSEKEAIEHCSEPGELMARSIRRLQSLCTLNGLDVPATAEDAFEEFPEIVESVCGGSESGFLSDGFARQQSEKEVIEGPWLPSKAASTSTPRLLHGATPDLWEWDAMLYDLQMQDDVAQQKSEKEAIEHCSEPGELMARSIRRLQSLRTLNGLDVPDLWELETIYQSLDESPEEPWLPSKASSTSTPRLLHSATPDRWEWDALLATLAPTPAQCDCKGSPNPTSTTEKSSSIEPGNLETMQLSEGRVLVRWCVDAAKFGSNCARLLSPDFHLHFPGQPEPLAFRMLVGGKNAGFKKARARCSIELKCSSQVPAGAGSVTARVSIGEGARKQIGAKPIEHNFGDKTCCQLRNGEDVNWDFKRSIGDAKGCEIAVEIQL</sequence>